<evidence type="ECO:0000313" key="1">
    <source>
        <dbReference type="EMBL" id="AGL11975.1"/>
    </source>
</evidence>
<protein>
    <submittedName>
        <fullName evidence="1">Maturase</fullName>
    </submittedName>
</protein>
<geneLocation type="chloroplast" evidence="1"/>
<reference evidence="1" key="1">
    <citation type="journal article" date="2014" name="Phycologia">
        <title>Characterization of Euglenaformis gen. nov. and the chloroplast genome of Euglenaformis [Euglena] proxima (Euglenophyta).</title>
        <authorList>
            <person name="Bennett M.S."/>
            <person name="Wiegert K.E."/>
            <person name="Triemer R.E."/>
        </authorList>
    </citation>
    <scope>NUCLEOTIDE SEQUENCE</scope>
    <source>
        <strain evidence="1">SAG 1224-11a</strain>
    </source>
</reference>
<organism evidence="1">
    <name type="scientific">Euglenaformis proxima</name>
    <dbReference type="NCBI Taxonomy" id="299110"/>
    <lineage>
        <taxon>Eukaryota</taxon>
        <taxon>Discoba</taxon>
        <taxon>Euglenozoa</taxon>
        <taxon>Euglenida</taxon>
        <taxon>Spirocuta</taxon>
        <taxon>Euglenophyceae</taxon>
        <taxon>Euglenales</taxon>
        <taxon>Euglenaceae</taxon>
        <taxon>Euglenaformis</taxon>
    </lineage>
</organism>
<proteinExistence type="predicted"/>
<keyword evidence="1" id="KW-0934">Plastid</keyword>
<sequence length="310" mass="36442">MSLIISESFFSRFSLFGIRIKDLRSLGKLFLPSNFLVSMSVYVLLLQISKCAKGRLKNTYSIKAYKKVLLTGFSSFSFSCIHSLSRTLSNEFITLSFLKPSERIEFLVFLKNELISTKISADNTFMGPFNNLSNDVWLISYRKNVARHLRNVFVSSSTFLTLGLPVEHVDLVYILKMGKLFYKMLGLSDKEFDFLLFKEAFFSYNKYDSCKRFFKPKTSQECLRILLFLELKNILGFETDLYFNDEVFHTLSNLTQLEYNLGFIKRFVLEFPKRPKYFEGAFNDLLIKTALTQRKLYNKKFHFFFFNYSN</sequence>
<name>A0A023HHV5_9EUGL</name>
<dbReference type="RefSeq" id="YP_009032709.1">
    <property type="nucleotide sequence ID" value="NC_024154.1"/>
</dbReference>
<keyword evidence="1" id="KW-0150">Chloroplast</keyword>
<accession>A0A023HHV5</accession>
<dbReference type="EMBL" id="KC684276">
    <property type="protein sequence ID" value="AGL11975.1"/>
    <property type="molecule type" value="Genomic_DNA"/>
</dbReference>
<gene>
    <name evidence="1" type="primary">mat5</name>
</gene>
<dbReference type="AlphaFoldDB" id="A0A023HHV5"/>